<dbReference type="Gene3D" id="3.40.50.1820">
    <property type="entry name" value="alpha/beta hydrolase"/>
    <property type="match status" value="1"/>
</dbReference>
<dbReference type="PANTHER" id="PTHR23305">
    <property type="entry name" value="OBG GTPASE FAMILY"/>
    <property type="match status" value="1"/>
</dbReference>
<sequence length="1022" mass="113493">MSNARQEVRQCEKRMSYDQRQPTSNSNKLDHQTTASQMNSSSKTNRKILLLHGNQQTGDILLGRINKLKKSLWQELGFDIIAPDAPHLFSEQDDMDCVDADVDADADSDKWKRTWWHRRGNTYRGMEESLSMLDQLWNNRNQEFVAIFGFSQGSRLAHIISVIHIITNGRAFPGLQCVIHFSGYGDCSLPDNLTSFLNDYWNASLPSSILSSPTSLDNTRIHIPSLHVMGELDALIPLKSSEALMQSYINPSSQIHPGNHFVPVKRLDIDRYITFLSEAIGDRSTPNQQLTANASTPSKSNNSISPQPDEEHALAQIDEVAALAQIFPSEFRLLSKSTPTNPAHYDPDDYFGENRSYEHPIRYSIILQPQDECSRQIEETLWPPRNISLCIQYPVQYPDVEPLVSLIHDMNYFEFSMETSNALMDAVRKAIMEEAGMPCGMGMVYAARSFFQEGGLATCISTLSSAVTNLPDTETEHREDIVPSLLKLSNPSRIKLCNAQGLQIASTLLYRDDDGIDGSTSDTTLATRGGKGGIWRYTVGLIGKPSAGKSTFFNAATAFARQRGEADGYRPFEASDVNDDNGVLLGGASMAAHPFTTIDPNIGYCLIPAPPGACPEDEENAAAAINQCGLILGSSHGRDSNGRRLIPACLKDVAGLVPGAYQGRGRGNKFLDDLTDADVLVHIVDASGSSDAEGNKFCSEGSVDDLIHPINDLEWVRNELVEWVYFNVSSKWDGIVRKGKQKLLDMFSGYKQNQAFTYDVFSAVEKFVKENEGRERIFDDLESWDDGDLHRLVSAFLGARFPMALAMNKSDIPPAEQHISDINSKLPLHGAHVGVGMSAHEEMLFVRQQVMRTMKNSSSHSLPSQPKCCRIWDCLQSAMTLREPAVVFPVNDWKTYEPMPGMANYTTRDSSLPNHAFVNCIVASGGCAPSQWSDKRCAYVAELKDNSKHALRDVLLMKPGSTVEHVFQGLKGMGVLDGDFVRAEAACMLGDKPKPVLKSDIIQRHNRILRIMTTKRKTWQKH</sequence>
<feature type="compositionally biased region" description="Polar residues" evidence="1">
    <location>
        <begin position="284"/>
        <end position="306"/>
    </location>
</feature>
<dbReference type="InterPro" id="IPR005645">
    <property type="entry name" value="FSH-like_dom"/>
</dbReference>
<feature type="region of interest" description="Disordered" evidence="1">
    <location>
        <begin position="284"/>
        <end position="310"/>
    </location>
</feature>
<keyword evidence="4" id="KW-1185">Reference proteome</keyword>
<evidence type="ECO:0000313" key="4">
    <source>
        <dbReference type="Proteomes" id="UP001530293"/>
    </source>
</evidence>
<reference evidence="3 4" key="1">
    <citation type="submission" date="2024-10" db="EMBL/GenBank/DDBJ databases">
        <title>Updated reference genomes for cyclostephanoid diatoms.</title>
        <authorList>
            <person name="Roberts W.R."/>
            <person name="Alverson A.J."/>
        </authorList>
    </citation>
    <scope>NUCLEOTIDE SEQUENCE [LARGE SCALE GENOMIC DNA]</scope>
    <source>
        <strain evidence="3 4">AJA232-27</strain>
    </source>
</reference>
<evidence type="ECO:0000259" key="2">
    <source>
        <dbReference type="PROSITE" id="PS50908"/>
    </source>
</evidence>
<dbReference type="Pfam" id="PF01926">
    <property type="entry name" value="MMR_HSR1"/>
    <property type="match status" value="1"/>
</dbReference>
<feature type="region of interest" description="Disordered" evidence="1">
    <location>
        <begin position="1"/>
        <end position="42"/>
    </location>
</feature>
<dbReference type="InterPro" id="IPR006073">
    <property type="entry name" value="GTP-bd"/>
</dbReference>
<dbReference type="InterPro" id="IPR006575">
    <property type="entry name" value="RWD_dom"/>
</dbReference>
<evidence type="ECO:0000256" key="1">
    <source>
        <dbReference type="SAM" id="MobiDB-lite"/>
    </source>
</evidence>
<dbReference type="SUPFAM" id="SSF54495">
    <property type="entry name" value="UBC-like"/>
    <property type="match status" value="1"/>
</dbReference>
<dbReference type="Gene3D" id="3.10.110.10">
    <property type="entry name" value="Ubiquitin Conjugating Enzyme"/>
    <property type="match status" value="1"/>
</dbReference>
<gene>
    <name evidence="3" type="ORF">ACHAWU_009325</name>
</gene>
<dbReference type="Pfam" id="PF05773">
    <property type="entry name" value="RWD"/>
    <property type="match status" value="1"/>
</dbReference>
<dbReference type="EMBL" id="JALLBG020000040">
    <property type="protein sequence ID" value="KAL3770486.1"/>
    <property type="molecule type" value="Genomic_DNA"/>
</dbReference>
<dbReference type="InterPro" id="IPR016135">
    <property type="entry name" value="UBQ-conjugating_enzyme/RWD"/>
</dbReference>
<protein>
    <recommendedName>
        <fullName evidence="2">RWD domain-containing protein</fullName>
    </recommendedName>
</protein>
<proteinExistence type="predicted"/>
<dbReference type="InterPro" id="IPR029058">
    <property type="entry name" value="AB_hydrolase_fold"/>
</dbReference>
<dbReference type="Gene3D" id="1.10.8.470">
    <property type="match status" value="1"/>
</dbReference>
<dbReference type="AlphaFoldDB" id="A0ABD3N627"/>
<organism evidence="3 4">
    <name type="scientific">Discostella pseudostelligera</name>
    <dbReference type="NCBI Taxonomy" id="259834"/>
    <lineage>
        <taxon>Eukaryota</taxon>
        <taxon>Sar</taxon>
        <taxon>Stramenopiles</taxon>
        <taxon>Ochrophyta</taxon>
        <taxon>Bacillariophyta</taxon>
        <taxon>Coscinodiscophyceae</taxon>
        <taxon>Thalassiosirophycidae</taxon>
        <taxon>Stephanodiscales</taxon>
        <taxon>Stephanodiscaceae</taxon>
        <taxon>Discostella</taxon>
    </lineage>
</organism>
<evidence type="ECO:0000313" key="3">
    <source>
        <dbReference type="EMBL" id="KAL3770486.1"/>
    </source>
</evidence>
<name>A0ABD3N627_9STRA</name>
<dbReference type="Pfam" id="PF03959">
    <property type="entry name" value="FSH1"/>
    <property type="match status" value="1"/>
</dbReference>
<dbReference type="SUPFAM" id="SSF53474">
    <property type="entry name" value="alpha/beta-Hydrolases"/>
    <property type="match status" value="1"/>
</dbReference>
<feature type="domain" description="RWD" evidence="2">
    <location>
        <begin position="318"/>
        <end position="454"/>
    </location>
</feature>
<feature type="compositionally biased region" description="Polar residues" evidence="1">
    <location>
        <begin position="18"/>
        <end position="42"/>
    </location>
</feature>
<dbReference type="InterPro" id="IPR027417">
    <property type="entry name" value="P-loop_NTPase"/>
</dbReference>
<feature type="compositionally biased region" description="Basic and acidic residues" evidence="1">
    <location>
        <begin position="1"/>
        <end position="17"/>
    </location>
</feature>
<dbReference type="PROSITE" id="PS50908">
    <property type="entry name" value="RWD"/>
    <property type="match status" value="1"/>
</dbReference>
<dbReference type="Gene3D" id="3.40.50.300">
    <property type="entry name" value="P-loop containing nucleotide triphosphate hydrolases"/>
    <property type="match status" value="1"/>
</dbReference>
<accession>A0ABD3N627</accession>
<comment type="caution">
    <text evidence="3">The sequence shown here is derived from an EMBL/GenBank/DDBJ whole genome shotgun (WGS) entry which is preliminary data.</text>
</comment>
<dbReference type="Proteomes" id="UP001530293">
    <property type="component" value="Unassembled WGS sequence"/>
</dbReference>
<dbReference type="PANTHER" id="PTHR23305:SF1">
    <property type="entry name" value="OBG-TYPE G DOMAIN-CONTAINING PROTEIN"/>
    <property type="match status" value="1"/>
</dbReference>
<dbReference type="SUPFAM" id="SSF52540">
    <property type="entry name" value="P-loop containing nucleoside triphosphate hydrolases"/>
    <property type="match status" value="1"/>
</dbReference>